<dbReference type="OrthoDB" id="3643327at2759"/>
<reference evidence="2 4" key="1">
    <citation type="submission" date="2015-10" db="EMBL/GenBank/DDBJ databases">
        <title>The cercosporin biosynthetic gene cluster was horizontally transferred to several fungal lineages and shown to be expanded in Cercospora beticola based on microsynteny with recipient genomes.</title>
        <authorList>
            <person name="De Jonge R."/>
            <person name="Ebert M.K."/>
            <person name="Suttle J.C."/>
            <person name="Jurick Ii W.M."/>
            <person name="Secor G.A."/>
            <person name="Thomma B.P."/>
            <person name="Van De Peer Y."/>
            <person name="Bolton M.D."/>
        </authorList>
    </citation>
    <scope>NUCLEOTIDE SEQUENCE [LARGE SCALE GENOMIC DNA]</scope>
    <source>
        <strain evidence="2 4">09-40</strain>
    </source>
</reference>
<dbReference type="AlphaFoldDB" id="A0A2G5HRM7"/>
<reference evidence="3 5" key="2">
    <citation type="submission" date="2023-09" db="EMBL/GenBank/DDBJ databases">
        <title>Complete-Gapless Cercospora beticola genome.</title>
        <authorList>
            <person name="Wyatt N.A."/>
            <person name="Spanner R.E."/>
            <person name="Bolton M.D."/>
        </authorList>
    </citation>
    <scope>NUCLEOTIDE SEQUENCE [LARGE SCALE GENOMIC DNA]</scope>
    <source>
        <strain evidence="3">Cb09-40</strain>
    </source>
</reference>
<feature type="compositionally biased region" description="Polar residues" evidence="1">
    <location>
        <begin position="44"/>
        <end position="67"/>
    </location>
</feature>
<feature type="region of interest" description="Disordered" evidence="1">
    <location>
        <begin position="1"/>
        <end position="81"/>
    </location>
</feature>
<sequence>MSRARSKKAKRLRESSGLTTIPPPAKVPRRHRKKQWAFAMLEGGSSNTFQPNTSSASQQDGVTMTDTPESDLNIASDDEHSSIAMSTYGGDEVADDEPEEVEYDGVTYRIETHGKSLFNKALYLSYIRARCGIKAEDLIDTGIIPKTSDTDEPENELDWSMLLLRQVVWLVEITVDVRKINSELKRAVKTRVDRHRTKKSYITHVIVGEVVEIFRERSIAWAKEEGVEWREKLGL</sequence>
<accession>A0A2G5HRM7</accession>
<gene>
    <name evidence="2" type="ORF">CB0940_08744</name>
    <name evidence="3" type="ORF">RHO25_009979</name>
</gene>
<evidence type="ECO:0000313" key="3">
    <source>
        <dbReference type="EMBL" id="WPB05327.1"/>
    </source>
</evidence>
<dbReference type="EMBL" id="LKMD01000104">
    <property type="protein sequence ID" value="PIA94882.1"/>
    <property type="molecule type" value="Genomic_DNA"/>
</dbReference>
<organism evidence="2 4">
    <name type="scientific">Cercospora beticola</name>
    <name type="common">Sugarbeet leaf spot fungus</name>
    <dbReference type="NCBI Taxonomy" id="122368"/>
    <lineage>
        <taxon>Eukaryota</taxon>
        <taxon>Fungi</taxon>
        <taxon>Dikarya</taxon>
        <taxon>Ascomycota</taxon>
        <taxon>Pezizomycotina</taxon>
        <taxon>Dothideomycetes</taxon>
        <taxon>Dothideomycetidae</taxon>
        <taxon>Mycosphaerellales</taxon>
        <taxon>Mycosphaerellaceae</taxon>
        <taxon>Cercospora</taxon>
    </lineage>
</organism>
<protein>
    <submittedName>
        <fullName evidence="2">Uncharacterized protein</fullName>
    </submittedName>
</protein>
<name>A0A2G5HRM7_CERBT</name>
<evidence type="ECO:0000313" key="4">
    <source>
        <dbReference type="Proteomes" id="UP000230605"/>
    </source>
</evidence>
<evidence type="ECO:0000256" key="1">
    <source>
        <dbReference type="SAM" id="MobiDB-lite"/>
    </source>
</evidence>
<dbReference type="EMBL" id="CP134189">
    <property type="protein sequence ID" value="WPB05327.1"/>
    <property type="molecule type" value="Genomic_DNA"/>
</dbReference>
<dbReference type="Proteomes" id="UP001302367">
    <property type="component" value="Chromosome 6"/>
</dbReference>
<evidence type="ECO:0000313" key="2">
    <source>
        <dbReference type="EMBL" id="PIA94882.1"/>
    </source>
</evidence>
<keyword evidence="5" id="KW-1185">Reference proteome</keyword>
<dbReference type="Proteomes" id="UP000230605">
    <property type="component" value="Chromosome 6"/>
</dbReference>
<proteinExistence type="predicted"/>
<evidence type="ECO:0000313" key="5">
    <source>
        <dbReference type="Proteomes" id="UP001302367"/>
    </source>
</evidence>
<feature type="compositionally biased region" description="Basic residues" evidence="1">
    <location>
        <begin position="1"/>
        <end position="11"/>
    </location>
</feature>